<dbReference type="InterPro" id="IPR032710">
    <property type="entry name" value="NTF2-like_dom_sf"/>
</dbReference>
<dbReference type="GO" id="GO:0030638">
    <property type="term" value="P:polyketide metabolic process"/>
    <property type="evidence" value="ECO:0007669"/>
    <property type="project" value="InterPro"/>
</dbReference>
<evidence type="ECO:0000313" key="3">
    <source>
        <dbReference type="Proteomes" id="UP001161422"/>
    </source>
</evidence>
<dbReference type="Pfam" id="PF07366">
    <property type="entry name" value="SnoaL"/>
    <property type="match status" value="1"/>
</dbReference>
<accession>A0AA37RYW4</accession>
<dbReference type="AlphaFoldDB" id="A0AA37RYW4"/>
<keyword evidence="1" id="KW-0732">Signal</keyword>
<reference evidence="2" key="2">
    <citation type="submission" date="2023-01" db="EMBL/GenBank/DDBJ databases">
        <title>Draft genome sequence of Paraferrimonas sedimenticola strain NBRC 101628.</title>
        <authorList>
            <person name="Sun Q."/>
            <person name="Mori K."/>
        </authorList>
    </citation>
    <scope>NUCLEOTIDE SEQUENCE</scope>
    <source>
        <strain evidence="2">NBRC 101628</strain>
    </source>
</reference>
<dbReference type="SUPFAM" id="SSF54427">
    <property type="entry name" value="NTF2-like"/>
    <property type="match status" value="1"/>
</dbReference>
<dbReference type="RefSeq" id="WP_095504920.1">
    <property type="nucleotide sequence ID" value="NZ_BSNC01000006.1"/>
</dbReference>
<evidence type="ECO:0008006" key="4">
    <source>
        <dbReference type="Google" id="ProtNLM"/>
    </source>
</evidence>
<reference evidence="2" key="1">
    <citation type="journal article" date="2014" name="Int. J. Syst. Evol. Microbiol.">
        <title>Complete genome sequence of Corynebacterium casei LMG S-19264T (=DSM 44701T), isolated from a smear-ripened cheese.</title>
        <authorList>
            <consortium name="US DOE Joint Genome Institute (JGI-PGF)"/>
            <person name="Walter F."/>
            <person name="Albersmeier A."/>
            <person name="Kalinowski J."/>
            <person name="Ruckert C."/>
        </authorList>
    </citation>
    <scope>NUCLEOTIDE SEQUENCE</scope>
    <source>
        <strain evidence="2">NBRC 101628</strain>
    </source>
</reference>
<dbReference type="InterPro" id="IPR009959">
    <property type="entry name" value="Cyclase_SnoaL-like"/>
</dbReference>
<proteinExistence type="predicted"/>
<feature type="signal peptide" evidence="1">
    <location>
        <begin position="1"/>
        <end position="17"/>
    </location>
</feature>
<name>A0AA37RYW4_9GAMM</name>
<gene>
    <name evidence="2" type="ORF">GCM10007895_25240</name>
</gene>
<evidence type="ECO:0000256" key="1">
    <source>
        <dbReference type="SAM" id="SignalP"/>
    </source>
</evidence>
<evidence type="ECO:0000313" key="2">
    <source>
        <dbReference type="EMBL" id="GLP97217.1"/>
    </source>
</evidence>
<keyword evidence="3" id="KW-1185">Reference proteome</keyword>
<dbReference type="Proteomes" id="UP001161422">
    <property type="component" value="Unassembled WGS sequence"/>
</dbReference>
<dbReference type="Gene3D" id="3.10.450.50">
    <property type="match status" value="1"/>
</dbReference>
<dbReference type="EMBL" id="BSNC01000006">
    <property type="protein sequence ID" value="GLP97217.1"/>
    <property type="molecule type" value="Genomic_DNA"/>
</dbReference>
<feature type="chain" id="PRO_5041209663" description="SnoaL-like domain-containing protein" evidence="1">
    <location>
        <begin position="18"/>
        <end position="160"/>
    </location>
</feature>
<comment type="caution">
    <text evidence="2">The sequence shown here is derived from an EMBL/GenBank/DDBJ whole genome shotgun (WGS) entry which is preliminary data.</text>
</comment>
<protein>
    <recommendedName>
        <fullName evidence="4">SnoaL-like domain-containing protein</fullName>
    </recommendedName>
</protein>
<sequence length="160" mass="18235">MRNLLCLLCFLIGTAFAVSTHAEDIPKEQKLALAYLDAYNHSDFSKLNRFYNRETVFNDRTAKRKYTGRYKIVNFLQRARAGVLETKVQVEHMFNQGSLVVIIGSHYYRGPGEQFGKPGKMIELAIPGVTTLSVDTGSQQIKEHVDLLDYETMKDQLVTQ</sequence>
<organism evidence="2 3">
    <name type="scientific">Paraferrimonas sedimenticola</name>
    <dbReference type="NCBI Taxonomy" id="375674"/>
    <lineage>
        <taxon>Bacteria</taxon>
        <taxon>Pseudomonadati</taxon>
        <taxon>Pseudomonadota</taxon>
        <taxon>Gammaproteobacteria</taxon>
        <taxon>Alteromonadales</taxon>
        <taxon>Ferrimonadaceae</taxon>
        <taxon>Paraferrimonas</taxon>
    </lineage>
</organism>